<feature type="region of interest" description="Disordered" evidence="1">
    <location>
        <begin position="1"/>
        <end position="22"/>
    </location>
</feature>
<protein>
    <submittedName>
        <fullName evidence="2">Uncharacterized protein</fullName>
    </submittedName>
</protein>
<feature type="compositionally biased region" description="Basic and acidic residues" evidence="1">
    <location>
        <begin position="1"/>
        <end position="19"/>
    </location>
</feature>
<gene>
    <name evidence="2" type="ORF">DLJ61_02565</name>
</gene>
<accession>A0AAD0NY22</accession>
<name>A0AAD0NY22_9ACTN</name>
<dbReference type="Proteomes" id="UP000247118">
    <property type="component" value="Chromosome"/>
</dbReference>
<evidence type="ECO:0000313" key="3">
    <source>
        <dbReference type="Proteomes" id="UP000247118"/>
    </source>
</evidence>
<evidence type="ECO:0000256" key="1">
    <source>
        <dbReference type="SAM" id="MobiDB-lite"/>
    </source>
</evidence>
<evidence type="ECO:0000313" key="2">
    <source>
        <dbReference type="EMBL" id="AWO82569.1"/>
    </source>
</evidence>
<dbReference type="EMBL" id="CP029604">
    <property type="protein sequence ID" value="AWO82569.1"/>
    <property type="molecule type" value="Genomic_DNA"/>
</dbReference>
<organism evidence="2 3">
    <name type="scientific">Gordonia terrae</name>
    <dbReference type="NCBI Taxonomy" id="2055"/>
    <lineage>
        <taxon>Bacteria</taxon>
        <taxon>Bacillati</taxon>
        <taxon>Actinomycetota</taxon>
        <taxon>Actinomycetes</taxon>
        <taxon>Mycobacteriales</taxon>
        <taxon>Gordoniaceae</taxon>
        <taxon>Gordonia</taxon>
    </lineage>
</organism>
<dbReference type="GeneID" id="32686610"/>
<dbReference type="KEGG" id="gta:BCM27_02550"/>
<proteinExistence type="predicted"/>
<sequence length="83" mass="9642">MMADPKQEQTLDESMKSDWDEQDLLTIDEAADRVREEQQNLTVSLEGERDEQVRHRLERRLDTLSKCLESITAGPTELARIQV</sequence>
<dbReference type="AlphaFoldDB" id="A0AAD0NY22"/>
<dbReference type="RefSeq" id="WP_004021634.1">
    <property type="nucleotide sequence ID" value="NZ_CABEIC010000002.1"/>
</dbReference>
<reference evidence="2 3" key="1">
    <citation type="submission" date="2018-05" db="EMBL/GenBank/DDBJ databases">
        <title>Complete genome sequence of Gordonia terrae NRRL B-16283.</title>
        <authorList>
            <person name="Garlena R.A."/>
            <person name="Russell D.A."/>
            <person name="Hatfull G.F."/>
        </authorList>
    </citation>
    <scope>NUCLEOTIDE SEQUENCE [LARGE SCALE GENOMIC DNA]</scope>
    <source>
        <strain evidence="2 3">NRRL B-16283</strain>
    </source>
</reference>